<gene>
    <name evidence="2 4" type="ORF">BDZ99DRAFT_504587</name>
</gene>
<keyword evidence="3" id="KW-1185">Reference proteome</keyword>
<proteinExistence type="predicted"/>
<evidence type="ECO:0000313" key="3">
    <source>
        <dbReference type="Proteomes" id="UP000504636"/>
    </source>
</evidence>
<dbReference type="PANTHER" id="PTHR43591:SF10">
    <property type="entry name" value="ABC TRANSMEMBRANE TYPE-1 DOMAIN-CONTAINING PROTEIN-RELATED"/>
    <property type="match status" value="1"/>
</dbReference>
<reference evidence="4" key="3">
    <citation type="submission" date="2025-04" db="UniProtKB">
        <authorList>
            <consortium name="RefSeq"/>
        </authorList>
    </citation>
    <scope>IDENTIFICATION</scope>
    <source>
        <strain evidence="4">CBS 304.34</strain>
    </source>
</reference>
<evidence type="ECO:0000313" key="2">
    <source>
        <dbReference type="EMBL" id="KAF2801458.1"/>
    </source>
</evidence>
<protein>
    <submittedName>
        <fullName evidence="2 4">S-adenosyl-L-methionine-dependent methyltransferase</fullName>
    </submittedName>
</protein>
<sequence>MMASPAIEPPVAGTTTAADPTIIEIDPELVPGDNDSSLGDFSDELNSFTTSLSPSVTNYPLENGRRYHAFRPGVYVLPNDEAELDRLDMTHFMLKKVIGDKLHLAPLPDTIKRVLDCGTGTGIWAIEMGEAHPAAEVLGNDFSPTQPTWVPPNVKFEVDDLESAWTYTAPFDFIFGRYLCCAIQDWPKLIKNAFNNTTPGGFIEFQDWNLKYHSEDGSLTEQHEVARWDQIIIDLSSQNGREPNPGPLLEGWMKDAGFINVVAKRHKLPIGPWAKDPKQKEIGLFNLCQIIDGLEGFSFRLMTQILKWSPEEVEVLCGKVRTELKSKGLHALLDFWVCYGQKPE</sequence>
<dbReference type="OrthoDB" id="2013972at2759"/>
<dbReference type="CDD" id="cd02440">
    <property type="entry name" value="AdoMet_MTases"/>
    <property type="match status" value="1"/>
</dbReference>
<dbReference type="Pfam" id="PF13489">
    <property type="entry name" value="Methyltransf_23"/>
    <property type="match status" value="1"/>
</dbReference>
<name>A0A6A6XYU9_9PEZI</name>
<dbReference type="GO" id="GO:0008168">
    <property type="term" value="F:methyltransferase activity"/>
    <property type="evidence" value="ECO:0007669"/>
    <property type="project" value="UniProtKB-KW"/>
</dbReference>
<dbReference type="AlphaFoldDB" id="A0A6A6XYU9"/>
<reference evidence="4" key="2">
    <citation type="submission" date="2020-04" db="EMBL/GenBank/DDBJ databases">
        <authorList>
            <consortium name="NCBI Genome Project"/>
        </authorList>
    </citation>
    <scope>NUCLEOTIDE SEQUENCE</scope>
    <source>
        <strain evidence="4">CBS 304.34</strain>
    </source>
</reference>
<dbReference type="InterPro" id="IPR029063">
    <property type="entry name" value="SAM-dependent_MTases_sf"/>
</dbReference>
<keyword evidence="2" id="KW-0808">Transferase</keyword>
<evidence type="ECO:0000256" key="1">
    <source>
        <dbReference type="SAM" id="MobiDB-lite"/>
    </source>
</evidence>
<dbReference type="Proteomes" id="UP000504636">
    <property type="component" value="Unplaced"/>
</dbReference>
<keyword evidence="2 4" id="KW-0489">Methyltransferase</keyword>
<dbReference type="RefSeq" id="XP_033568422.1">
    <property type="nucleotide sequence ID" value="XM_033724053.1"/>
</dbReference>
<evidence type="ECO:0000313" key="4">
    <source>
        <dbReference type="RefSeq" id="XP_033568422.1"/>
    </source>
</evidence>
<dbReference type="SUPFAM" id="SSF53335">
    <property type="entry name" value="S-adenosyl-L-methionine-dependent methyltransferases"/>
    <property type="match status" value="1"/>
</dbReference>
<feature type="region of interest" description="Disordered" evidence="1">
    <location>
        <begin position="1"/>
        <end position="20"/>
    </location>
</feature>
<organism evidence="2">
    <name type="scientific">Mytilinidion resinicola</name>
    <dbReference type="NCBI Taxonomy" id="574789"/>
    <lineage>
        <taxon>Eukaryota</taxon>
        <taxon>Fungi</taxon>
        <taxon>Dikarya</taxon>
        <taxon>Ascomycota</taxon>
        <taxon>Pezizomycotina</taxon>
        <taxon>Dothideomycetes</taxon>
        <taxon>Pleosporomycetidae</taxon>
        <taxon>Mytilinidiales</taxon>
        <taxon>Mytilinidiaceae</taxon>
        <taxon>Mytilinidion</taxon>
    </lineage>
</organism>
<dbReference type="EMBL" id="MU003730">
    <property type="protein sequence ID" value="KAF2801458.1"/>
    <property type="molecule type" value="Genomic_DNA"/>
</dbReference>
<dbReference type="PANTHER" id="PTHR43591">
    <property type="entry name" value="METHYLTRANSFERASE"/>
    <property type="match status" value="1"/>
</dbReference>
<dbReference type="Gene3D" id="3.40.50.150">
    <property type="entry name" value="Vaccinia Virus protein VP39"/>
    <property type="match status" value="1"/>
</dbReference>
<accession>A0A6A6XYU9</accession>
<dbReference type="GeneID" id="54464946"/>
<reference evidence="2 4" key="1">
    <citation type="journal article" date="2020" name="Stud. Mycol.">
        <title>101 Dothideomycetes genomes: a test case for predicting lifestyles and emergence of pathogens.</title>
        <authorList>
            <person name="Haridas S."/>
            <person name="Albert R."/>
            <person name="Binder M."/>
            <person name="Bloem J."/>
            <person name="Labutti K."/>
            <person name="Salamov A."/>
            <person name="Andreopoulos B."/>
            <person name="Baker S."/>
            <person name="Barry K."/>
            <person name="Bills G."/>
            <person name="Bluhm B."/>
            <person name="Cannon C."/>
            <person name="Castanera R."/>
            <person name="Culley D."/>
            <person name="Daum C."/>
            <person name="Ezra D."/>
            <person name="Gonzalez J."/>
            <person name="Henrissat B."/>
            <person name="Kuo A."/>
            <person name="Liang C."/>
            <person name="Lipzen A."/>
            <person name="Lutzoni F."/>
            <person name="Magnuson J."/>
            <person name="Mondo S."/>
            <person name="Nolan M."/>
            <person name="Ohm R."/>
            <person name="Pangilinan J."/>
            <person name="Park H.-J."/>
            <person name="Ramirez L."/>
            <person name="Alfaro M."/>
            <person name="Sun H."/>
            <person name="Tritt A."/>
            <person name="Yoshinaga Y."/>
            <person name="Zwiers L.-H."/>
            <person name="Turgeon B."/>
            <person name="Goodwin S."/>
            <person name="Spatafora J."/>
            <person name="Crous P."/>
            <person name="Grigoriev I."/>
        </authorList>
    </citation>
    <scope>NUCLEOTIDE SEQUENCE</scope>
    <source>
        <strain evidence="2 4">CBS 304.34</strain>
    </source>
</reference>
<dbReference type="GO" id="GO:0032259">
    <property type="term" value="P:methylation"/>
    <property type="evidence" value="ECO:0007669"/>
    <property type="project" value="UniProtKB-KW"/>
</dbReference>